<proteinExistence type="predicted"/>
<dbReference type="Proteomes" id="UP000018208">
    <property type="component" value="Unassembled WGS sequence"/>
</dbReference>
<reference evidence="1 2" key="1">
    <citation type="journal article" date="2014" name="PLoS Genet.">
        <title>The Genome of Spironucleus salmonicida Highlights a Fish Pathogen Adapted to Fluctuating Environments.</title>
        <authorList>
            <person name="Xu F."/>
            <person name="Jerlstrom-Hultqvist J."/>
            <person name="Einarsson E."/>
            <person name="Astvaldsson A."/>
            <person name="Svard S.G."/>
            <person name="Andersson J.O."/>
        </authorList>
    </citation>
    <scope>NUCLEOTIDE SEQUENCE</scope>
    <source>
        <strain evidence="2">ATCC 50377</strain>
    </source>
</reference>
<keyword evidence="3" id="KW-1185">Reference proteome</keyword>
<organism evidence="1">
    <name type="scientific">Spironucleus salmonicida</name>
    <dbReference type="NCBI Taxonomy" id="348837"/>
    <lineage>
        <taxon>Eukaryota</taxon>
        <taxon>Metamonada</taxon>
        <taxon>Diplomonadida</taxon>
        <taxon>Hexamitidae</taxon>
        <taxon>Hexamitinae</taxon>
        <taxon>Spironucleus</taxon>
    </lineage>
</organism>
<evidence type="ECO:0000313" key="1">
    <source>
        <dbReference type="EMBL" id="EST48406.1"/>
    </source>
</evidence>
<dbReference type="AlphaFoldDB" id="V6LXG0"/>
<evidence type="ECO:0000313" key="2">
    <source>
        <dbReference type="EMBL" id="KAH0570249.1"/>
    </source>
</evidence>
<reference evidence="2" key="2">
    <citation type="submission" date="2020-12" db="EMBL/GenBank/DDBJ databases">
        <title>New Spironucleus salmonicida genome in near-complete chromosomes.</title>
        <authorList>
            <person name="Xu F."/>
            <person name="Kurt Z."/>
            <person name="Jimenez-Gonzalez A."/>
            <person name="Astvaldsson A."/>
            <person name="Andersson J.O."/>
            <person name="Svard S.G."/>
        </authorList>
    </citation>
    <scope>NUCLEOTIDE SEQUENCE</scope>
    <source>
        <strain evidence="2">ATCC 50377</strain>
    </source>
</reference>
<dbReference type="EMBL" id="KI545985">
    <property type="protein sequence ID" value="EST48406.1"/>
    <property type="molecule type" value="Genomic_DNA"/>
</dbReference>
<gene>
    <name evidence="1" type="ORF">SS50377_11354</name>
    <name evidence="2" type="ORF">SS50377_28224</name>
</gene>
<accession>V6LXG0</accession>
<dbReference type="VEuPathDB" id="GiardiaDB:SS50377_28224"/>
<dbReference type="EMBL" id="AUWU02000008">
    <property type="protein sequence ID" value="KAH0570249.1"/>
    <property type="molecule type" value="Genomic_DNA"/>
</dbReference>
<dbReference type="OrthoDB" id="10250503at2759"/>
<name>V6LXG0_9EUKA</name>
<protein>
    <submittedName>
        <fullName evidence="1">Uncharacterized protein</fullName>
    </submittedName>
</protein>
<sequence length="592" mass="65972">MLSMLSSAHVGNDTTMASSRYPNFTDFGIKSQIIAQSPLPGQMSGPKLQQVSDEPLQYKTSTKLNLEMNTENSISVSVLTKNGGSLVAKASSLGSVDGFCKPLLEKVDEECYQCKLYARGQFVGTGETKITISENLTDICSIILEFQVIEQKQTQSGFNPYSNQAQIPPPPQASVSFQNQSINNQTGVYTTQMMNQHMNQTQHSNTPATFYPGISYAPNQSIYDAPNNYSSQINQPTPAPQQFQSNVTPLQNYTQVPLSVPVNAPSVDIQNYDQQQQQQHFQNSMHNSRSQNILKQSIAQTHSHDNQIHVPNTRESINNIVTSNKVIRVLPSDAIFPPADAMHPSVRPIRVRNVFNEPLQISCSIIGRSYDPDIEKNVNCCKTNQPFTIVQNQKFTLQNCVDPDQEIISQDVIIQFQPRNAQITEQQQWLFAAKLVIQVVGQTVKKSFQVPLLGAFGQPDIVTKIISNNQLMIENIGQCPSFLRLKPVISGQNKKHARNAIQAPLALDFDSLVLQPGQCQTVRLTQIQTEYNMSTDETVCIEIRYGHEALRLLALASEGKGAWKGIYDVLRIKDDVLRVMGNCLECQIVEIQ</sequence>
<evidence type="ECO:0000313" key="3">
    <source>
        <dbReference type="Proteomes" id="UP000018208"/>
    </source>
</evidence>